<name>A0A949N9X5_9ACTN</name>
<dbReference type="InterPro" id="IPR000847">
    <property type="entry name" value="LysR_HTH_N"/>
</dbReference>
<evidence type="ECO:0000256" key="1">
    <source>
        <dbReference type="ARBA" id="ARBA00009437"/>
    </source>
</evidence>
<feature type="domain" description="HTH lysR-type" evidence="6">
    <location>
        <begin position="41"/>
        <end position="98"/>
    </location>
</feature>
<dbReference type="PANTHER" id="PTHR30346:SF29">
    <property type="entry name" value="LYSR SUBSTRATE-BINDING"/>
    <property type="match status" value="1"/>
</dbReference>
<dbReference type="SUPFAM" id="SSF53850">
    <property type="entry name" value="Periplasmic binding protein-like II"/>
    <property type="match status" value="1"/>
</dbReference>
<keyword evidence="3" id="KW-0238">DNA-binding</keyword>
<dbReference type="Proteomes" id="UP000694501">
    <property type="component" value="Unassembled WGS sequence"/>
</dbReference>
<proteinExistence type="inferred from homology"/>
<dbReference type="RefSeq" id="WP_211038295.1">
    <property type="nucleotide sequence ID" value="NZ_JAELVF020000001.1"/>
</dbReference>
<evidence type="ECO:0000256" key="2">
    <source>
        <dbReference type="ARBA" id="ARBA00023015"/>
    </source>
</evidence>
<keyword evidence="4" id="KW-0804">Transcription</keyword>
<dbReference type="PROSITE" id="PS50931">
    <property type="entry name" value="HTH_LYSR"/>
    <property type="match status" value="1"/>
</dbReference>
<evidence type="ECO:0000256" key="4">
    <source>
        <dbReference type="ARBA" id="ARBA00023163"/>
    </source>
</evidence>
<evidence type="ECO:0000259" key="6">
    <source>
        <dbReference type="PROSITE" id="PS50931"/>
    </source>
</evidence>
<evidence type="ECO:0000256" key="3">
    <source>
        <dbReference type="ARBA" id="ARBA00023125"/>
    </source>
</evidence>
<dbReference type="EMBL" id="JAELVF020000001">
    <property type="protein sequence ID" value="MBU7599328.1"/>
    <property type="molecule type" value="Genomic_DNA"/>
</dbReference>
<keyword evidence="8" id="KW-1185">Reference proteome</keyword>
<keyword evidence="2" id="KW-0805">Transcription regulation</keyword>
<feature type="region of interest" description="Disordered" evidence="5">
    <location>
        <begin position="1"/>
        <end position="26"/>
    </location>
</feature>
<comment type="similarity">
    <text evidence="1">Belongs to the LysR transcriptional regulatory family.</text>
</comment>
<dbReference type="SUPFAM" id="SSF46785">
    <property type="entry name" value="Winged helix' DNA-binding domain"/>
    <property type="match status" value="1"/>
</dbReference>
<dbReference type="Gene3D" id="3.40.190.10">
    <property type="entry name" value="Periplasmic binding protein-like II"/>
    <property type="match status" value="2"/>
</dbReference>
<evidence type="ECO:0000256" key="5">
    <source>
        <dbReference type="SAM" id="MobiDB-lite"/>
    </source>
</evidence>
<sequence>MDHHPLPSDARPPFDPESPEVPGGERAALYGAFPHGRRGLPDLGRLRLLVELRRLGTMAEVAAATGYGTSAVSKHLAVLEQEVGAKLLAPVGRRVRLTPAGERLVEHAVTILAAVEEARAELRGESEPVGRVRVAGFVTAVEPLLLPAIRRLRERHPGVRVEVHEHEPEQSVALLRAGEVELALIYDYSLVPRTVPADLSVRRLEEQPLYLVVPAGDSAAPAPFEELNAYAEAGWITNSRGSDDDELVRRACALAGFEPHIAHRVDSLRLVNRLAGAGLGVAVLAEAGRLPDQEDVRYRRLDPLAGSRRSFLVVRTGQWSWPPIAALATALQDVLAAAAESA</sequence>
<evidence type="ECO:0000313" key="7">
    <source>
        <dbReference type="EMBL" id="MBU7599328.1"/>
    </source>
</evidence>
<dbReference type="GO" id="GO:0032993">
    <property type="term" value="C:protein-DNA complex"/>
    <property type="evidence" value="ECO:0007669"/>
    <property type="project" value="TreeGrafter"/>
</dbReference>
<dbReference type="InterPro" id="IPR005119">
    <property type="entry name" value="LysR_subst-bd"/>
</dbReference>
<gene>
    <name evidence="7" type="ORF">JGS22_017325</name>
</gene>
<comment type="caution">
    <text evidence="7">The sequence shown here is derived from an EMBL/GenBank/DDBJ whole genome shotgun (WGS) entry which is preliminary data.</text>
</comment>
<dbReference type="PANTHER" id="PTHR30346">
    <property type="entry name" value="TRANSCRIPTIONAL DUAL REGULATOR HCAR-RELATED"/>
    <property type="match status" value="1"/>
</dbReference>
<dbReference type="Pfam" id="PF00126">
    <property type="entry name" value="HTH_1"/>
    <property type="match status" value="1"/>
</dbReference>
<dbReference type="GO" id="GO:0003700">
    <property type="term" value="F:DNA-binding transcription factor activity"/>
    <property type="evidence" value="ECO:0007669"/>
    <property type="project" value="InterPro"/>
</dbReference>
<dbReference type="InterPro" id="IPR036390">
    <property type="entry name" value="WH_DNA-bd_sf"/>
</dbReference>
<protein>
    <submittedName>
        <fullName evidence="7">LysR family transcriptional regulator</fullName>
    </submittedName>
</protein>
<reference evidence="7" key="1">
    <citation type="submission" date="2021-06" db="EMBL/GenBank/DDBJ databases">
        <title>Sequencing of actinobacteria type strains.</title>
        <authorList>
            <person name="Nguyen G.-S."/>
            <person name="Wentzel A."/>
        </authorList>
    </citation>
    <scope>NUCLEOTIDE SEQUENCE</scope>
    <source>
        <strain evidence="7">P38-E01</strain>
    </source>
</reference>
<dbReference type="Pfam" id="PF03466">
    <property type="entry name" value="LysR_substrate"/>
    <property type="match status" value="1"/>
</dbReference>
<dbReference type="GO" id="GO:0003677">
    <property type="term" value="F:DNA binding"/>
    <property type="evidence" value="ECO:0007669"/>
    <property type="project" value="UniProtKB-KW"/>
</dbReference>
<dbReference type="AlphaFoldDB" id="A0A949N9X5"/>
<organism evidence="7 8">
    <name type="scientific">Streptomyces tardus</name>
    <dbReference type="NCBI Taxonomy" id="2780544"/>
    <lineage>
        <taxon>Bacteria</taxon>
        <taxon>Bacillati</taxon>
        <taxon>Actinomycetota</taxon>
        <taxon>Actinomycetes</taxon>
        <taxon>Kitasatosporales</taxon>
        <taxon>Streptomycetaceae</taxon>
        <taxon>Streptomyces</taxon>
    </lineage>
</organism>
<dbReference type="InterPro" id="IPR036388">
    <property type="entry name" value="WH-like_DNA-bd_sf"/>
</dbReference>
<dbReference type="Gene3D" id="1.10.10.10">
    <property type="entry name" value="Winged helix-like DNA-binding domain superfamily/Winged helix DNA-binding domain"/>
    <property type="match status" value="1"/>
</dbReference>
<evidence type="ECO:0000313" key="8">
    <source>
        <dbReference type="Proteomes" id="UP000694501"/>
    </source>
</evidence>
<accession>A0A949N9X5</accession>